<organism evidence="1">
    <name type="scientific">viral metagenome</name>
    <dbReference type="NCBI Taxonomy" id="1070528"/>
    <lineage>
        <taxon>unclassified sequences</taxon>
        <taxon>metagenomes</taxon>
        <taxon>organismal metagenomes</taxon>
    </lineage>
</organism>
<accession>A0A6C0HVR2</accession>
<dbReference type="EMBL" id="MN740016">
    <property type="protein sequence ID" value="QHT84255.1"/>
    <property type="molecule type" value="Genomic_DNA"/>
</dbReference>
<reference evidence="1" key="1">
    <citation type="journal article" date="2020" name="Nature">
        <title>Giant virus diversity and host interactions through global metagenomics.</title>
        <authorList>
            <person name="Schulz F."/>
            <person name="Roux S."/>
            <person name="Paez-Espino D."/>
            <person name="Jungbluth S."/>
            <person name="Walsh D.A."/>
            <person name="Denef V.J."/>
            <person name="McMahon K.D."/>
            <person name="Konstantinidis K.T."/>
            <person name="Eloe-Fadrosh E.A."/>
            <person name="Kyrpides N.C."/>
            <person name="Woyke T."/>
        </authorList>
    </citation>
    <scope>NUCLEOTIDE SEQUENCE</scope>
    <source>
        <strain evidence="1">GVMAG-M-3300023184-16</strain>
    </source>
</reference>
<name>A0A6C0HVR2_9ZZZZ</name>
<protein>
    <submittedName>
        <fullName evidence="1">Uncharacterized protein</fullName>
    </submittedName>
</protein>
<sequence>MHQDSYVVHLRQGTLPGGLVEMQTEMEAKLEFRCHIPKDDSAKLGVQRNMIRKLG</sequence>
<dbReference type="AlphaFoldDB" id="A0A6C0HVR2"/>
<proteinExistence type="predicted"/>
<evidence type="ECO:0000313" key="1">
    <source>
        <dbReference type="EMBL" id="QHT84255.1"/>
    </source>
</evidence>